<name>A0A2S6GVF5_9PSEU</name>
<protein>
    <submittedName>
        <fullName evidence="2">Uncharacterized protein</fullName>
    </submittedName>
</protein>
<dbReference type="AlphaFoldDB" id="A0A2S6GVF5"/>
<dbReference type="RefSeq" id="WP_146107987.1">
    <property type="nucleotide sequence ID" value="NZ_CP154825.1"/>
</dbReference>
<keyword evidence="3" id="KW-1185">Reference proteome</keyword>
<evidence type="ECO:0000256" key="1">
    <source>
        <dbReference type="SAM" id="MobiDB-lite"/>
    </source>
</evidence>
<dbReference type="OrthoDB" id="5181866at2"/>
<comment type="caution">
    <text evidence="2">The sequence shown here is derived from an EMBL/GenBank/DDBJ whole genome shotgun (WGS) entry which is preliminary data.</text>
</comment>
<reference evidence="2 3" key="1">
    <citation type="submission" date="2018-02" db="EMBL/GenBank/DDBJ databases">
        <title>Genomic Encyclopedia of Archaeal and Bacterial Type Strains, Phase II (KMG-II): from individual species to whole genera.</title>
        <authorList>
            <person name="Goeker M."/>
        </authorList>
    </citation>
    <scope>NUCLEOTIDE SEQUENCE [LARGE SCALE GENOMIC DNA]</scope>
    <source>
        <strain evidence="2 3">YU 961-1</strain>
    </source>
</reference>
<evidence type="ECO:0000313" key="3">
    <source>
        <dbReference type="Proteomes" id="UP000239203"/>
    </source>
</evidence>
<gene>
    <name evidence="2" type="ORF">CLV40_104436</name>
</gene>
<sequence length="199" mass="21819">MHPSSTPRPERQRWLLPVVLVAVVICAAAAMVARELYATGNATAATPSPILPSENVIPPSARPGPRDVRATQDAIRHPLYETVRQLLQTHFDAINGKNYARWRTTVTDARAKDMPEDNWRSAYRSTQDGTIVVYRIETGPANNARVLLSFVSQQDPADAPLELPVGCIRWNVVFPLTVAAGEWRIDAGATSASPQHDSC</sequence>
<organism evidence="2 3">
    <name type="scientific">Actinokineospora auranticolor</name>
    <dbReference type="NCBI Taxonomy" id="155976"/>
    <lineage>
        <taxon>Bacteria</taxon>
        <taxon>Bacillati</taxon>
        <taxon>Actinomycetota</taxon>
        <taxon>Actinomycetes</taxon>
        <taxon>Pseudonocardiales</taxon>
        <taxon>Pseudonocardiaceae</taxon>
        <taxon>Actinokineospora</taxon>
    </lineage>
</organism>
<evidence type="ECO:0000313" key="2">
    <source>
        <dbReference type="EMBL" id="PPK69183.1"/>
    </source>
</evidence>
<dbReference type="Proteomes" id="UP000239203">
    <property type="component" value="Unassembled WGS sequence"/>
</dbReference>
<feature type="region of interest" description="Disordered" evidence="1">
    <location>
        <begin position="43"/>
        <end position="67"/>
    </location>
</feature>
<dbReference type="EMBL" id="PTIX01000004">
    <property type="protein sequence ID" value="PPK69183.1"/>
    <property type="molecule type" value="Genomic_DNA"/>
</dbReference>
<proteinExistence type="predicted"/>
<accession>A0A2S6GVF5</accession>